<dbReference type="AlphaFoldDB" id="A0A1M5UJ15"/>
<dbReference type="EMBL" id="FQXG01000003">
    <property type="protein sequence ID" value="SHH63072.1"/>
    <property type="molecule type" value="Genomic_DNA"/>
</dbReference>
<gene>
    <name evidence="1" type="ORF">SAMN02745129_2599</name>
</gene>
<proteinExistence type="predicted"/>
<keyword evidence="2" id="KW-1185">Reference proteome</keyword>
<dbReference type="Proteomes" id="UP000184268">
    <property type="component" value="Unassembled WGS sequence"/>
</dbReference>
<reference evidence="1 2" key="1">
    <citation type="submission" date="2016-11" db="EMBL/GenBank/DDBJ databases">
        <authorList>
            <person name="Jaros S."/>
            <person name="Januszkiewicz K."/>
            <person name="Wedrychowicz H."/>
        </authorList>
    </citation>
    <scope>NUCLEOTIDE SEQUENCE [LARGE SCALE GENOMIC DNA]</scope>
    <source>
        <strain evidence="1 2">DSM 16917</strain>
    </source>
</reference>
<dbReference type="PROSITE" id="PS51257">
    <property type="entry name" value="PROKAR_LIPOPROTEIN"/>
    <property type="match status" value="1"/>
</dbReference>
<accession>A0A1M5UJ15</accession>
<evidence type="ECO:0000313" key="2">
    <source>
        <dbReference type="Proteomes" id="UP000184268"/>
    </source>
</evidence>
<dbReference type="RefSeq" id="WP_143165665.1">
    <property type="nucleotide sequence ID" value="NZ_FQXG01000003.1"/>
</dbReference>
<organism evidence="1 2">
    <name type="scientific">Ferrimonas marina</name>
    <dbReference type="NCBI Taxonomy" id="299255"/>
    <lineage>
        <taxon>Bacteria</taxon>
        <taxon>Pseudomonadati</taxon>
        <taxon>Pseudomonadota</taxon>
        <taxon>Gammaproteobacteria</taxon>
        <taxon>Alteromonadales</taxon>
        <taxon>Ferrimonadaceae</taxon>
        <taxon>Ferrimonas</taxon>
    </lineage>
</organism>
<evidence type="ECO:0000313" key="1">
    <source>
        <dbReference type="EMBL" id="SHH63072.1"/>
    </source>
</evidence>
<protein>
    <submittedName>
        <fullName evidence="1">Uncharacterized protein</fullName>
    </submittedName>
</protein>
<name>A0A1M5UJ15_9GAMM</name>
<sequence>MRSLKLAVIGIATVSSYGCGSSSDDPEKTPTVPVESECYIEDDRLQALCDAAEQTAKGLTLDNETHRLSAYTSGDIKQSTGSVSAYAEPLGPPTLYHVGWSANQFGETTVTVLATEAAELWNAWECQYAVAACRLETEFGPARIRENNIELALSEDLANAFDDRTLSATLFVGENETDAGTHQIELPASASNLVKAIHTGTAHGQWYPASVREQLDLYGYPGNSNDLVLDNRVIEFGLSEDPNGNVLRLEFTSLHDGRKLYTGGGTGVAQSVVGLNGVTGGWYPCDNYSDCGKYVNPTSADIPHIRYLMSLSGTVSVASSKEIQERLRLEAWLNEQNQ</sequence>